<dbReference type="CDD" id="cd02440">
    <property type="entry name" value="AdoMet_MTases"/>
    <property type="match status" value="1"/>
</dbReference>
<keyword evidence="2" id="KW-0808">Transferase</keyword>
<keyword evidence="1" id="KW-0472">Membrane</keyword>
<evidence type="ECO:0000256" key="1">
    <source>
        <dbReference type="SAM" id="Phobius"/>
    </source>
</evidence>
<dbReference type="Proteomes" id="UP000709336">
    <property type="component" value="Unassembled WGS sequence"/>
</dbReference>
<dbReference type="PANTHER" id="PTHR43861">
    <property type="entry name" value="TRANS-ACONITATE 2-METHYLTRANSFERASE-RELATED"/>
    <property type="match status" value="1"/>
</dbReference>
<reference evidence="2 3" key="1">
    <citation type="submission" date="2020-03" db="EMBL/GenBank/DDBJ databases">
        <title>Alteromonas ponticola sp. nov., isolated from seawater.</title>
        <authorList>
            <person name="Yoon J.-H."/>
            <person name="Kim Y.-O."/>
        </authorList>
    </citation>
    <scope>NUCLEOTIDE SEQUENCE [LARGE SCALE GENOMIC DNA]</scope>
    <source>
        <strain evidence="2 3">MYP5</strain>
    </source>
</reference>
<protein>
    <submittedName>
        <fullName evidence="2">Class I SAM-dependent methyltransferase</fullName>
    </submittedName>
</protein>
<feature type="transmembrane region" description="Helical" evidence="1">
    <location>
        <begin position="210"/>
        <end position="228"/>
    </location>
</feature>
<dbReference type="RefSeq" id="WP_169209668.1">
    <property type="nucleotide sequence ID" value="NZ_JAATNW010000002.1"/>
</dbReference>
<dbReference type="GO" id="GO:0008168">
    <property type="term" value="F:methyltransferase activity"/>
    <property type="evidence" value="ECO:0007669"/>
    <property type="project" value="UniProtKB-KW"/>
</dbReference>
<keyword evidence="1" id="KW-0812">Transmembrane</keyword>
<dbReference type="EMBL" id="JAATNW010000002">
    <property type="protein sequence ID" value="NMH59094.1"/>
    <property type="molecule type" value="Genomic_DNA"/>
</dbReference>
<proteinExistence type="predicted"/>
<organism evidence="2 3">
    <name type="scientific">Alteromonas ponticola</name>
    <dbReference type="NCBI Taxonomy" id="2720613"/>
    <lineage>
        <taxon>Bacteria</taxon>
        <taxon>Pseudomonadati</taxon>
        <taxon>Pseudomonadota</taxon>
        <taxon>Gammaproteobacteria</taxon>
        <taxon>Alteromonadales</taxon>
        <taxon>Alteromonadaceae</taxon>
        <taxon>Alteromonas/Salinimonas group</taxon>
        <taxon>Alteromonas</taxon>
    </lineage>
</organism>
<comment type="caution">
    <text evidence="2">The sequence shown here is derived from an EMBL/GenBank/DDBJ whole genome shotgun (WGS) entry which is preliminary data.</text>
</comment>
<dbReference type="InterPro" id="IPR029063">
    <property type="entry name" value="SAM-dependent_MTases_sf"/>
</dbReference>
<keyword evidence="3" id="KW-1185">Reference proteome</keyword>
<name>A0ABX1QZ22_9ALTE</name>
<keyword evidence="1" id="KW-1133">Transmembrane helix</keyword>
<keyword evidence="2" id="KW-0489">Methyltransferase</keyword>
<accession>A0ABX1QZ22</accession>
<dbReference type="Gene3D" id="3.40.50.150">
    <property type="entry name" value="Vaccinia Virus protein VP39"/>
    <property type="match status" value="1"/>
</dbReference>
<evidence type="ECO:0000313" key="2">
    <source>
        <dbReference type="EMBL" id="NMH59094.1"/>
    </source>
</evidence>
<dbReference type="SUPFAM" id="SSF53335">
    <property type="entry name" value="S-adenosyl-L-methionine-dependent methyltransferases"/>
    <property type="match status" value="1"/>
</dbReference>
<sequence>MRDLSIIENSKAESQLLVRYIHQHFSDYNFISILEAGCGQHWALDLAGTEYSLTGIDADEDALALRKQNIGDLDTAIVGDLRVVDLPDEQFDLIYNAFVLEHVENAALVLDNFCRWLKPNGLIILKIPDRDSVYGFLARHTPHWSHVLFYRHIKQCEHAGQPGYAPYPVVYDNCISREGIRRFCRLNNLQLVTELGKNNYIKKNGLIGSIVKYGAIFLSVCSLGYLSWRHNDLIFIIRKPDTDQN</sequence>
<evidence type="ECO:0000313" key="3">
    <source>
        <dbReference type="Proteomes" id="UP000709336"/>
    </source>
</evidence>
<dbReference type="GO" id="GO:0032259">
    <property type="term" value="P:methylation"/>
    <property type="evidence" value="ECO:0007669"/>
    <property type="project" value="UniProtKB-KW"/>
</dbReference>
<dbReference type="Pfam" id="PF13489">
    <property type="entry name" value="Methyltransf_23"/>
    <property type="match status" value="1"/>
</dbReference>
<gene>
    <name evidence="2" type="ORF">HCJ96_03545</name>
</gene>